<name>A0A0A9A1B1_ARUDO</name>
<reference evidence="1" key="2">
    <citation type="journal article" date="2015" name="Data Brief">
        <title>Shoot transcriptome of the giant reed, Arundo donax.</title>
        <authorList>
            <person name="Barrero R.A."/>
            <person name="Guerrero F.D."/>
            <person name="Moolhuijzen P."/>
            <person name="Goolsby J.A."/>
            <person name="Tidwell J."/>
            <person name="Bellgard S.E."/>
            <person name="Bellgard M.I."/>
        </authorList>
    </citation>
    <scope>NUCLEOTIDE SEQUENCE</scope>
    <source>
        <tissue evidence="1">Shoot tissue taken approximately 20 cm above the soil surface</tissue>
    </source>
</reference>
<evidence type="ECO:0000313" key="1">
    <source>
        <dbReference type="EMBL" id="JAD40832.1"/>
    </source>
</evidence>
<sequence>MKVQILLLTENRRKVLVTHSMATTDCFFKACVSSISSQLMRTTAEL</sequence>
<proteinExistence type="predicted"/>
<reference evidence="1" key="1">
    <citation type="submission" date="2014-09" db="EMBL/GenBank/DDBJ databases">
        <authorList>
            <person name="Magalhaes I.L.F."/>
            <person name="Oliveira U."/>
            <person name="Santos F.R."/>
            <person name="Vidigal T.H.D.A."/>
            <person name="Brescovit A.D."/>
            <person name="Santos A.J."/>
        </authorList>
    </citation>
    <scope>NUCLEOTIDE SEQUENCE</scope>
    <source>
        <tissue evidence="1">Shoot tissue taken approximately 20 cm above the soil surface</tissue>
    </source>
</reference>
<accession>A0A0A9A1B1</accession>
<organism evidence="1">
    <name type="scientific">Arundo donax</name>
    <name type="common">Giant reed</name>
    <name type="synonym">Donax arundinaceus</name>
    <dbReference type="NCBI Taxonomy" id="35708"/>
    <lineage>
        <taxon>Eukaryota</taxon>
        <taxon>Viridiplantae</taxon>
        <taxon>Streptophyta</taxon>
        <taxon>Embryophyta</taxon>
        <taxon>Tracheophyta</taxon>
        <taxon>Spermatophyta</taxon>
        <taxon>Magnoliopsida</taxon>
        <taxon>Liliopsida</taxon>
        <taxon>Poales</taxon>
        <taxon>Poaceae</taxon>
        <taxon>PACMAD clade</taxon>
        <taxon>Arundinoideae</taxon>
        <taxon>Arundineae</taxon>
        <taxon>Arundo</taxon>
    </lineage>
</organism>
<protein>
    <submittedName>
        <fullName evidence="1">Uncharacterized protein</fullName>
    </submittedName>
</protein>
<dbReference type="EMBL" id="GBRH01257063">
    <property type="protein sequence ID" value="JAD40832.1"/>
    <property type="molecule type" value="Transcribed_RNA"/>
</dbReference>
<dbReference type="AlphaFoldDB" id="A0A0A9A1B1"/>